<evidence type="ECO:0000256" key="1">
    <source>
        <dbReference type="ARBA" id="ARBA00004651"/>
    </source>
</evidence>
<dbReference type="PANTHER" id="PTHR30561">
    <property type="entry name" value="SMR FAMILY PROTON-DEPENDENT DRUG EFFLUX TRANSPORTER SUGE"/>
    <property type="match status" value="1"/>
</dbReference>
<dbReference type="PATRIC" id="fig|1097667.3.peg.2390"/>
<dbReference type="Gene3D" id="1.10.3730.20">
    <property type="match status" value="1"/>
</dbReference>
<evidence type="ECO:0000256" key="2">
    <source>
        <dbReference type="ARBA" id="ARBA00022448"/>
    </source>
</evidence>
<evidence type="ECO:0000256" key="4">
    <source>
        <dbReference type="ARBA" id="ARBA00022692"/>
    </source>
</evidence>
<reference evidence="9 10" key="1">
    <citation type="journal article" date="2013" name="Biodegradation">
        <title>Quantitative proteomic analysis of ibuprofen-degrading Patulibacter sp. strain I11.</title>
        <authorList>
            <person name="Almeida B."/>
            <person name="Kjeldal H."/>
            <person name="Lolas I."/>
            <person name="Knudsen A.D."/>
            <person name="Carvalho G."/>
            <person name="Nielsen K.L."/>
            <person name="Barreto Crespo M.T."/>
            <person name="Stensballe A."/>
            <person name="Nielsen J.L."/>
        </authorList>
    </citation>
    <scope>NUCLEOTIDE SEQUENCE [LARGE SCALE GENOMIC DNA]</scope>
    <source>
        <strain evidence="9 10">I11</strain>
    </source>
</reference>
<keyword evidence="3" id="KW-1003">Cell membrane</keyword>
<evidence type="ECO:0000256" key="6">
    <source>
        <dbReference type="ARBA" id="ARBA00023136"/>
    </source>
</evidence>
<name>H0E6F9_9ACTN</name>
<dbReference type="GO" id="GO:0022857">
    <property type="term" value="F:transmembrane transporter activity"/>
    <property type="evidence" value="ECO:0007669"/>
    <property type="project" value="InterPro"/>
</dbReference>
<dbReference type="PANTHER" id="PTHR30561:SF1">
    <property type="entry name" value="MULTIDRUG TRANSPORTER EMRE"/>
    <property type="match status" value="1"/>
</dbReference>
<dbReference type="EMBL" id="AGUD01000203">
    <property type="protein sequence ID" value="EHN10748.1"/>
    <property type="molecule type" value="Genomic_DNA"/>
</dbReference>
<evidence type="ECO:0000313" key="10">
    <source>
        <dbReference type="Proteomes" id="UP000005143"/>
    </source>
</evidence>
<evidence type="ECO:0000256" key="7">
    <source>
        <dbReference type="RuleBase" id="RU003942"/>
    </source>
</evidence>
<dbReference type="InterPro" id="IPR037185">
    <property type="entry name" value="EmrE-like"/>
</dbReference>
<dbReference type="SUPFAM" id="SSF103481">
    <property type="entry name" value="Multidrug resistance efflux transporter EmrE"/>
    <property type="match status" value="1"/>
</dbReference>
<organism evidence="9 10">
    <name type="scientific">Patulibacter medicamentivorans</name>
    <dbReference type="NCBI Taxonomy" id="1097667"/>
    <lineage>
        <taxon>Bacteria</taxon>
        <taxon>Bacillati</taxon>
        <taxon>Actinomycetota</taxon>
        <taxon>Thermoleophilia</taxon>
        <taxon>Solirubrobacterales</taxon>
        <taxon>Patulibacteraceae</taxon>
        <taxon>Patulibacter</taxon>
    </lineage>
</organism>
<comment type="caution">
    <text evidence="9">The sequence shown here is derived from an EMBL/GenBank/DDBJ whole genome shotgun (WGS) entry which is preliminary data.</text>
</comment>
<dbReference type="RefSeq" id="WP_007575325.1">
    <property type="nucleotide sequence ID" value="NZ_AGUD01000203.1"/>
</dbReference>
<accession>H0E6F9</accession>
<feature type="transmembrane region" description="Helical" evidence="8">
    <location>
        <begin position="29"/>
        <end position="50"/>
    </location>
</feature>
<feature type="transmembrane region" description="Helical" evidence="8">
    <location>
        <begin position="57"/>
        <end position="79"/>
    </location>
</feature>
<keyword evidence="2" id="KW-0813">Transport</keyword>
<dbReference type="GO" id="GO:0005886">
    <property type="term" value="C:plasma membrane"/>
    <property type="evidence" value="ECO:0007669"/>
    <property type="project" value="UniProtKB-SubCell"/>
</dbReference>
<evidence type="ECO:0000256" key="5">
    <source>
        <dbReference type="ARBA" id="ARBA00022989"/>
    </source>
</evidence>
<dbReference type="InterPro" id="IPR045324">
    <property type="entry name" value="Small_multidrug_res"/>
</dbReference>
<proteinExistence type="inferred from homology"/>
<sequence length="107" mass="10678">MGYLFLAAAIVSEIAATLSLRASEGFSKAGFSVIVVVGYVTSFTLLSLALQRDVPLGVAYGVWAAIGIATVAVLSVPLFGETLTAIQAGGIALVIAGVVAIEAGAAH</sequence>
<protein>
    <submittedName>
        <fullName evidence="9">Ethidium bromide-methyl viologen resistance protein EmrE</fullName>
    </submittedName>
</protein>
<dbReference type="Proteomes" id="UP000005143">
    <property type="component" value="Unassembled WGS sequence"/>
</dbReference>
<keyword evidence="10" id="KW-1185">Reference proteome</keyword>
<evidence type="ECO:0000256" key="3">
    <source>
        <dbReference type="ARBA" id="ARBA00022475"/>
    </source>
</evidence>
<dbReference type="Pfam" id="PF00893">
    <property type="entry name" value="Multi_Drug_Res"/>
    <property type="match status" value="1"/>
</dbReference>
<comment type="similarity">
    <text evidence="7">Belongs to the drug/metabolite transporter (DMT) superfamily. Small multidrug resistance (SMR) (TC 2.A.7.1) family.</text>
</comment>
<dbReference type="OrthoDB" id="3175079at2"/>
<evidence type="ECO:0000256" key="8">
    <source>
        <dbReference type="SAM" id="Phobius"/>
    </source>
</evidence>
<evidence type="ECO:0000313" key="9">
    <source>
        <dbReference type="EMBL" id="EHN10748.1"/>
    </source>
</evidence>
<comment type="subcellular location">
    <subcellularLocation>
        <location evidence="1 7">Cell membrane</location>
        <topology evidence="1 7">Multi-pass membrane protein</topology>
    </subcellularLocation>
</comment>
<keyword evidence="5 8" id="KW-1133">Transmembrane helix</keyword>
<dbReference type="InterPro" id="IPR000390">
    <property type="entry name" value="Small_drug/metabolite_transptr"/>
</dbReference>
<keyword evidence="6 8" id="KW-0472">Membrane</keyword>
<keyword evidence="4 7" id="KW-0812">Transmembrane</keyword>
<dbReference type="AlphaFoldDB" id="H0E6F9"/>
<feature type="transmembrane region" description="Helical" evidence="8">
    <location>
        <begin position="85"/>
        <end position="105"/>
    </location>
</feature>
<gene>
    <name evidence="9" type="ORF">PAI11_24090</name>
</gene>